<organism evidence="1 2">
    <name type="scientific">Novosphingobium kunmingense</name>
    <dbReference type="NCBI Taxonomy" id="1211806"/>
    <lineage>
        <taxon>Bacteria</taxon>
        <taxon>Pseudomonadati</taxon>
        <taxon>Pseudomonadota</taxon>
        <taxon>Alphaproteobacteria</taxon>
        <taxon>Sphingomonadales</taxon>
        <taxon>Sphingomonadaceae</taxon>
        <taxon>Novosphingobium</taxon>
    </lineage>
</organism>
<reference evidence="1 2" key="1">
    <citation type="submission" date="2017-11" db="EMBL/GenBank/DDBJ databases">
        <title>Genomic Encyclopedia of Type Strains, Phase III (KMG-III): the genomes of soil and plant-associated and newly described type strains.</title>
        <authorList>
            <person name="Whitman W."/>
        </authorList>
    </citation>
    <scope>NUCLEOTIDE SEQUENCE [LARGE SCALE GENOMIC DNA]</scope>
    <source>
        <strain evidence="1 2">CGMCC 1.12274</strain>
    </source>
</reference>
<protein>
    <submittedName>
        <fullName evidence="1">Uncharacterized protein</fullName>
    </submittedName>
</protein>
<gene>
    <name evidence="1" type="ORF">B0I00_1472</name>
</gene>
<comment type="caution">
    <text evidence="1">The sequence shown here is derived from an EMBL/GenBank/DDBJ whole genome shotgun (WGS) entry which is preliminary data.</text>
</comment>
<proteinExistence type="predicted"/>
<accession>A0A2N0HJW1</accession>
<dbReference type="Proteomes" id="UP000232587">
    <property type="component" value="Unassembled WGS sequence"/>
</dbReference>
<dbReference type="AlphaFoldDB" id="A0A2N0HJW1"/>
<evidence type="ECO:0000313" key="1">
    <source>
        <dbReference type="EMBL" id="PKB19242.1"/>
    </source>
</evidence>
<name>A0A2N0HJW1_9SPHN</name>
<sequence>MTQSNHPLAAVLAITVVFTLWLPTLATPADPAAAVAVVKIL</sequence>
<dbReference type="EMBL" id="PHUF01000003">
    <property type="protein sequence ID" value="PKB19242.1"/>
    <property type="molecule type" value="Genomic_DNA"/>
</dbReference>
<evidence type="ECO:0000313" key="2">
    <source>
        <dbReference type="Proteomes" id="UP000232587"/>
    </source>
</evidence>
<dbReference type="RefSeq" id="WP_269800238.1">
    <property type="nucleotide sequence ID" value="NZ_PHUF01000003.1"/>
</dbReference>
<keyword evidence="2" id="KW-1185">Reference proteome</keyword>